<dbReference type="Proteomes" id="UP000215223">
    <property type="component" value="Unassembled WGS sequence"/>
</dbReference>
<evidence type="ECO:0000313" key="7">
    <source>
        <dbReference type="Proteomes" id="UP000215223"/>
    </source>
</evidence>
<dbReference type="GO" id="GO:0022857">
    <property type="term" value="F:transmembrane transporter activity"/>
    <property type="evidence" value="ECO:0007669"/>
    <property type="project" value="InterPro"/>
</dbReference>
<proteinExistence type="predicted"/>
<feature type="transmembrane region" description="Helical" evidence="5">
    <location>
        <begin position="72"/>
        <end position="95"/>
    </location>
</feature>
<dbReference type="PANTHER" id="PTHR23501:SF197">
    <property type="entry name" value="COMD"/>
    <property type="match status" value="1"/>
</dbReference>
<dbReference type="Pfam" id="PF07690">
    <property type="entry name" value="MFS_1"/>
    <property type="match status" value="1"/>
</dbReference>
<comment type="subcellular location">
    <subcellularLocation>
        <location evidence="1">Membrane</location>
        <topology evidence="1">Multi-pass membrane protein</topology>
    </subcellularLocation>
</comment>
<reference evidence="6 7" key="1">
    <citation type="submission" date="2017-07" db="EMBL/GenBank/DDBJ databases">
        <title>Amycolatopsis thailandensis Genome sequencing and assembly.</title>
        <authorList>
            <person name="Kaur N."/>
            <person name="Mayilraj S."/>
        </authorList>
    </citation>
    <scope>NUCLEOTIDE SEQUENCE [LARGE SCALE GENOMIC DNA]</scope>
    <source>
        <strain evidence="6 7">JCM 16380</strain>
    </source>
</reference>
<dbReference type="OrthoDB" id="7375466at2"/>
<keyword evidence="2 5" id="KW-0812">Transmembrane</keyword>
<dbReference type="GO" id="GO:0005886">
    <property type="term" value="C:plasma membrane"/>
    <property type="evidence" value="ECO:0007669"/>
    <property type="project" value="TreeGrafter"/>
</dbReference>
<dbReference type="Gene3D" id="1.20.1250.20">
    <property type="entry name" value="MFS general substrate transporter like domains"/>
    <property type="match status" value="1"/>
</dbReference>
<name>A0A229R7A1_9PSEU</name>
<dbReference type="InterPro" id="IPR036259">
    <property type="entry name" value="MFS_trans_sf"/>
</dbReference>
<dbReference type="AlphaFoldDB" id="A0A229R7A1"/>
<keyword evidence="7" id="KW-1185">Reference proteome</keyword>
<evidence type="ECO:0000256" key="5">
    <source>
        <dbReference type="SAM" id="Phobius"/>
    </source>
</evidence>
<dbReference type="EMBL" id="NMQT01000300">
    <property type="protein sequence ID" value="OXM42543.1"/>
    <property type="molecule type" value="Genomic_DNA"/>
</dbReference>
<accession>A0A229R7A1</accession>
<feature type="transmembrane region" description="Helical" evidence="5">
    <location>
        <begin position="107"/>
        <end position="126"/>
    </location>
</feature>
<dbReference type="InterPro" id="IPR011701">
    <property type="entry name" value="MFS"/>
</dbReference>
<evidence type="ECO:0000256" key="1">
    <source>
        <dbReference type="ARBA" id="ARBA00004141"/>
    </source>
</evidence>
<evidence type="ECO:0000256" key="3">
    <source>
        <dbReference type="ARBA" id="ARBA00022989"/>
    </source>
</evidence>
<comment type="caution">
    <text evidence="6">The sequence shown here is derived from an EMBL/GenBank/DDBJ whole genome shotgun (WGS) entry which is preliminary data.</text>
</comment>
<sequence>QVDYLGAGLIAAGVSVLLIWVSFVGNSFDWLSWQTAVMVAGGAVLLALALIVERKVREPVVPLHIITQRTPALAIVASLAVGMAMFGGAVFLGQYFQVGRGYSPTEAGLLTIPLMGGVLVSSTVSGRLISRSGRIKPYIVAGTITLVIGFLGLGTVDHASPLWLVGVAMAIVGVGVGMTMQNLV</sequence>
<dbReference type="RefSeq" id="WP_143267308.1">
    <property type="nucleotide sequence ID" value="NZ_NMQT01000300.1"/>
</dbReference>
<feature type="transmembrane region" description="Helical" evidence="5">
    <location>
        <begin position="31"/>
        <end position="52"/>
    </location>
</feature>
<organism evidence="6 7">
    <name type="scientific">Amycolatopsis thailandensis</name>
    <dbReference type="NCBI Taxonomy" id="589330"/>
    <lineage>
        <taxon>Bacteria</taxon>
        <taxon>Bacillati</taxon>
        <taxon>Actinomycetota</taxon>
        <taxon>Actinomycetes</taxon>
        <taxon>Pseudonocardiales</taxon>
        <taxon>Pseudonocardiaceae</taxon>
        <taxon>Amycolatopsis</taxon>
    </lineage>
</organism>
<gene>
    <name evidence="6" type="ORF">CFP71_42450</name>
</gene>
<evidence type="ECO:0000256" key="2">
    <source>
        <dbReference type="ARBA" id="ARBA00022692"/>
    </source>
</evidence>
<feature type="transmembrane region" description="Helical" evidence="5">
    <location>
        <begin position="7"/>
        <end position="25"/>
    </location>
</feature>
<evidence type="ECO:0000256" key="4">
    <source>
        <dbReference type="ARBA" id="ARBA00023136"/>
    </source>
</evidence>
<feature type="transmembrane region" description="Helical" evidence="5">
    <location>
        <begin position="162"/>
        <end position="180"/>
    </location>
</feature>
<keyword evidence="3 5" id="KW-1133">Transmembrane helix</keyword>
<evidence type="ECO:0000313" key="6">
    <source>
        <dbReference type="EMBL" id="OXM42543.1"/>
    </source>
</evidence>
<dbReference type="PANTHER" id="PTHR23501">
    <property type="entry name" value="MAJOR FACILITATOR SUPERFAMILY"/>
    <property type="match status" value="1"/>
</dbReference>
<feature type="transmembrane region" description="Helical" evidence="5">
    <location>
        <begin position="138"/>
        <end position="156"/>
    </location>
</feature>
<feature type="non-terminal residue" evidence="6">
    <location>
        <position position="184"/>
    </location>
</feature>
<protein>
    <submittedName>
        <fullName evidence="6">EmrB/QacA family drug resistance transporter</fullName>
    </submittedName>
</protein>
<keyword evidence="4 5" id="KW-0472">Membrane</keyword>
<feature type="non-terminal residue" evidence="6">
    <location>
        <position position="1"/>
    </location>
</feature>
<dbReference type="SUPFAM" id="SSF103473">
    <property type="entry name" value="MFS general substrate transporter"/>
    <property type="match status" value="1"/>
</dbReference>